<dbReference type="OrthoDB" id="3496570at2759"/>
<keyword evidence="2" id="KW-1185">Reference proteome</keyword>
<proteinExistence type="predicted"/>
<dbReference type="Proteomes" id="UP000184330">
    <property type="component" value="Unassembled WGS sequence"/>
</dbReference>
<evidence type="ECO:0000313" key="1">
    <source>
        <dbReference type="EMBL" id="CZR65888.1"/>
    </source>
</evidence>
<sequence length="552" mass="60819">MSLTVTTGAGSLISLGLGISDVVTLTNLGRLARNWMSAQVIGICWVCFKKMSATLFFARACLISCDQFTAIMICLTGALNALNTNSTTLEIIRNLLLRLIHGGPAEEELISTQIRTRVNAWRSAACVRGLTTQIAKTRTLLMNRKSIEDGFMPSGDAPMMVDFLFWLIGETSETYTTSSSDVAGVAYCLTFLGFDILGVEGLPNIEGDPGRTRPCLLIYNHTPLPKRLSGLVYALPSPERRNVNTVVLLSHPEESVSSFPISTAIANRARTAWTSGAKAGSIVFLQPMTLDYDGIQKAGYDYDVRYTVASTGSEPPRARTSIHRFASSLSFNVNVELVSALDSVVGELDDDKLEKLHELIVYPVNRNIGDLTVTMEDGDSFIEKFTEFQAFFMGYYYEILLRLIDTSELELQALLTNGLVGESDTPLGVAQFKLFDADTGGIPTDTYGLIRPGVAHWLRTERKNQMETVVFASGPSADLTKHIEADWEGDPRRLLLCFRYNGRRIATINPALADMGVCASYTEPVEEPRAEVIERGCRAHCRICRRDCFPSH</sequence>
<accession>A0A1L7XLJ1</accession>
<dbReference type="AlphaFoldDB" id="A0A1L7XLJ1"/>
<reference evidence="1 2" key="1">
    <citation type="submission" date="2016-03" db="EMBL/GenBank/DDBJ databases">
        <authorList>
            <person name="Ploux O."/>
        </authorList>
    </citation>
    <scope>NUCLEOTIDE SEQUENCE [LARGE SCALE GENOMIC DNA]</scope>
    <source>
        <strain evidence="1 2">UAMH 11012</strain>
    </source>
</reference>
<dbReference type="EMBL" id="FJOG01000033">
    <property type="protein sequence ID" value="CZR65888.1"/>
    <property type="molecule type" value="Genomic_DNA"/>
</dbReference>
<protein>
    <submittedName>
        <fullName evidence="1">Uncharacterized protein</fullName>
    </submittedName>
</protein>
<organism evidence="1 2">
    <name type="scientific">Phialocephala subalpina</name>
    <dbReference type="NCBI Taxonomy" id="576137"/>
    <lineage>
        <taxon>Eukaryota</taxon>
        <taxon>Fungi</taxon>
        <taxon>Dikarya</taxon>
        <taxon>Ascomycota</taxon>
        <taxon>Pezizomycotina</taxon>
        <taxon>Leotiomycetes</taxon>
        <taxon>Helotiales</taxon>
        <taxon>Mollisiaceae</taxon>
        <taxon>Phialocephala</taxon>
        <taxon>Phialocephala fortinii species complex</taxon>
    </lineage>
</organism>
<evidence type="ECO:0000313" key="2">
    <source>
        <dbReference type="Proteomes" id="UP000184330"/>
    </source>
</evidence>
<name>A0A1L7XLJ1_9HELO</name>
<gene>
    <name evidence="1" type="ORF">PAC_15788</name>
</gene>